<gene>
    <name evidence="1" type="ORF">BLA60_18550</name>
</gene>
<accession>A0A7Z0WLH1</accession>
<evidence type="ECO:0000313" key="2">
    <source>
        <dbReference type="Proteomes" id="UP000185696"/>
    </source>
</evidence>
<dbReference type="AlphaFoldDB" id="A0A7Z0WLH1"/>
<dbReference type="Proteomes" id="UP000185696">
    <property type="component" value="Unassembled WGS sequence"/>
</dbReference>
<name>A0A7Z0WLH1_9PSEU</name>
<evidence type="ECO:0000313" key="1">
    <source>
        <dbReference type="EMBL" id="OLF09778.1"/>
    </source>
</evidence>
<protein>
    <submittedName>
        <fullName evidence="1">Uncharacterized protein</fullName>
    </submittedName>
</protein>
<keyword evidence="2" id="KW-1185">Reference proteome</keyword>
<reference evidence="1 2" key="1">
    <citation type="submission" date="2016-12" db="EMBL/GenBank/DDBJ databases">
        <title>The draft genome sequence of Actinophytocola xinjiangensis.</title>
        <authorList>
            <person name="Wang W."/>
            <person name="Yuan L."/>
        </authorList>
    </citation>
    <scope>NUCLEOTIDE SEQUENCE [LARGE SCALE GENOMIC DNA]</scope>
    <source>
        <strain evidence="1 2">CGMCC 4.4663</strain>
    </source>
</reference>
<dbReference type="OrthoDB" id="3700546at2"/>
<dbReference type="RefSeq" id="WP_075134169.1">
    <property type="nucleotide sequence ID" value="NZ_MSIF01000008.1"/>
</dbReference>
<dbReference type="EMBL" id="MSIF01000008">
    <property type="protein sequence ID" value="OLF09778.1"/>
    <property type="molecule type" value="Genomic_DNA"/>
</dbReference>
<proteinExistence type="predicted"/>
<sequence length="106" mass="11405">MRSDDGGAAGPEPFAGDLLLRLAVEGWLVISREEAERVVAELESTLAQVRARLRPAARPAGHLPSDVDTPSVDSAFAGQIAADRWEQALVELPKYIQALRIAGDCR</sequence>
<organism evidence="1 2">
    <name type="scientific">Actinophytocola xinjiangensis</name>
    <dbReference type="NCBI Taxonomy" id="485602"/>
    <lineage>
        <taxon>Bacteria</taxon>
        <taxon>Bacillati</taxon>
        <taxon>Actinomycetota</taxon>
        <taxon>Actinomycetes</taxon>
        <taxon>Pseudonocardiales</taxon>
        <taxon>Pseudonocardiaceae</taxon>
    </lineage>
</organism>
<comment type="caution">
    <text evidence="1">The sequence shown here is derived from an EMBL/GenBank/DDBJ whole genome shotgun (WGS) entry which is preliminary data.</text>
</comment>